<accession>A0A096LUP6</accession>
<organism evidence="2 3">
    <name type="scientific">Poecilia formosa</name>
    <name type="common">Amazon molly</name>
    <name type="synonym">Limia formosa</name>
    <dbReference type="NCBI Taxonomy" id="48698"/>
    <lineage>
        <taxon>Eukaryota</taxon>
        <taxon>Metazoa</taxon>
        <taxon>Chordata</taxon>
        <taxon>Craniata</taxon>
        <taxon>Vertebrata</taxon>
        <taxon>Euteleostomi</taxon>
        <taxon>Actinopterygii</taxon>
        <taxon>Neopterygii</taxon>
        <taxon>Teleostei</taxon>
        <taxon>Neoteleostei</taxon>
        <taxon>Acanthomorphata</taxon>
        <taxon>Ovalentaria</taxon>
        <taxon>Atherinomorphae</taxon>
        <taxon>Cyprinodontiformes</taxon>
        <taxon>Poeciliidae</taxon>
        <taxon>Poeciliinae</taxon>
        <taxon>Poecilia</taxon>
    </lineage>
</organism>
<proteinExistence type="predicted"/>
<dbReference type="EMBL" id="AYCK01018921">
    <property type="status" value="NOT_ANNOTATED_CDS"/>
    <property type="molecule type" value="Genomic_DNA"/>
</dbReference>
<protein>
    <submittedName>
        <fullName evidence="2">Uncharacterized protein</fullName>
    </submittedName>
</protein>
<feature type="compositionally biased region" description="Basic and acidic residues" evidence="1">
    <location>
        <begin position="84"/>
        <end position="102"/>
    </location>
</feature>
<name>A0A096LUP6_POEFO</name>
<dbReference type="Ensembl" id="ENSPFOT00000025621.1">
    <property type="protein sequence ID" value="ENSPFOP00000022887.1"/>
    <property type="gene ID" value="ENSPFOG00000022811.1"/>
</dbReference>
<reference evidence="2" key="2">
    <citation type="submission" date="2025-08" db="UniProtKB">
        <authorList>
            <consortium name="Ensembl"/>
        </authorList>
    </citation>
    <scope>IDENTIFICATION</scope>
</reference>
<dbReference type="OMA" id="WMTEGED"/>
<reference evidence="3" key="1">
    <citation type="submission" date="2013-10" db="EMBL/GenBank/DDBJ databases">
        <authorList>
            <person name="Schartl M."/>
            <person name="Warren W."/>
        </authorList>
    </citation>
    <scope>NUCLEOTIDE SEQUENCE [LARGE SCALE GENOMIC DNA]</scope>
    <source>
        <strain evidence="3">female</strain>
    </source>
</reference>
<keyword evidence="3" id="KW-1185">Reference proteome</keyword>
<evidence type="ECO:0000313" key="2">
    <source>
        <dbReference type="Ensembl" id="ENSPFOP00000022887.1"/>
    </source>
</evidence>
<dbReference type="Proteomes" id="UP000028760">
    <property type="component" value="Unassembled WGS sequence"/>
</dbReference>
<dbReference type="AlphaFoldDB" id="A0A096LUP6"/>
<feature type="region of interest" description="Disordered" evidence="1">
    <location>
        <begin position="59"/>
        <end position="161"/>
    </location>
</feature>
<evidence type="ECO:0000313" key="3">
    <source>
        <dbReference type="Proteomes" id="UP000028760"/>
    </source>
</evidence>
<dbReference type="STRING" id="48698.ENSPFOP00000022887"/>
<sequence>MSSVQQLRDFIRERLTAAAEEIFIQVEKTIVRSEEDIKLLETCWKPQIKLTRIELKSKHKSLEPEASYQEEPAIRQNQEEPEPPEIRPNQEEPEPPEIRPNQEEPEPPEFVHLCVNSSKEEPEPVEDELSDAEHFPSEEDQENQEGPLMNEDLEGLEPNQR</sequence>
<evidence type="ECO:0000256" key="1">
    <source>
        <dbReference type="SAM" id="MobiDB-lite"/>
    </source>
</evidence>
<reference evidence="2" key="3">
    <citation type="submission" date="2025-09" db="UniProtKB">
        <authorList>
            <consortium name="Ensembl"/>
        </authorList>
    </citation>
    <scope>IDENTIFICATION</scope>
</reference>